<dbReference type="SUPFAM" id="SSF57184">
    <property type="entry name" value="Growth factor receptor domain"/>
    <property type="match status" value="1"/>
</dbReference>
<keyword evidence="13" id="KW-1015">Disulfide bond</keyword>
<dbReference type="GO" id="GO:0030247">
    <property type="term" value="F:polysaccharide binding"/>
    <property type="evidence" value="ECO:0007669"/>
    <property type="project" value="InterPro"/>
</dbReference>
<keyword evidence="23" id="KW-1185">Reference proteome</keyword>
<proteinExistence type="predicted"/>
<dbReference type="InterPro" id="IPR000742">
    <property type="entry name" value="EGF"/>
</dbReference>
<evidence type="ECO:0000259" key="20">
    <source>
        <dbReference type="PROSITE" id="PS50011"/>
    </source>
</evidence>
<dbReference type="CDD" id="cd00054">
    <property type="entry name" value="EGF_CA"/>
    <property type="match status" value="1"/>
</dbReference>
<dbReference type="SMART" id="SM00220">
    <property type="entry name" value="S_TKc"/>
    <property type="match status" value="1"/>
</dbReference>
<dbReference type="Gene3D" id="2.90.20.10">
    <property type="entry name" value="Plasmodium vivax P25 domain"/>
    <property type="match status" value="1"/>
</dbReference>
<dbReference type="InterPro" id="IPR049883">
    <property type="entry name" value="NOTCH1_EGF-like"/>
</dbReference>
<dbReference type="SMART" id="SM00181">
    <property type="entry name" value="EGF"/>
    <property type="match status" value="2"/>
</dbReference>
<dbReference type="PROSITE" id="PS50026">
    <property type="entry name" value="EGF_3"/>
    <property type="match status" value="1"/>
</dbReference>
<comment type="caution">
    <text evidence="22">The sequence shown here is derived from an EMBL/GenBank/DDBJ whole genome shotgun (WGS) entry which is preliminary data.</text>
</comment>
<accession>A0AAP0D5R7</accession>
<dbReference type="Proteomes" id="UP001408789">
    <property type="component" value="Unassembled WGS sequence"/>
</dbReference>
<comment type="caution">
    <text evidence="17">Lacks conserved residue(s) required for the propagation of feature annotation.</text>
</comment>
<keyword evidence="9" id="KW-0418">Kinase</keyword>
<evidence type="ECO:0000256" key="6">
    <source>
        <dbReference type="ARBA" id="ARBA00022729"/>
    </source>
</evidence>
<dbReference type="InterPro" id="IPR011009">
    <property type="entry name" value="Kinase-like_dom_sf"/>
</dbReference>
<keyword evidence="5 18" id="KW-0812">Transmembrane</keyword>
<evidence type="ECO:0000256" key="8">
    <source>
        <dbReference type="ARBA" id="ARBA00022741"/>
    </source>
</evidence>
<feature type="domain" description="EGF-like" evidence="21">
    <location>
        <begin position="322"/>
        <end position="364"/>
    </location>
</feature>
<evidence type="ECO:0000256" key="2">
    <source>
        <dbReference type="ARBA" id="ARBA00022527"/>
    </source>
</evidence>
<keyword evidence="10" id="KW-0067">ATP-binding</keyword>
<evidence type="ECO:0000256" key="17">
    <source>
        <dbReference type="PROSITE-ProRule" id="PRU00076"/>
    </source>
</evidence>
<keyword evidence="14" id="KW-0325">Glycoprotein</keyword>
<evidence type="ECO:0000256" key="10">
    <source>
        <dbReference type="ARBA" id="ARBA00022840"/>
    </source>
</evidence>
<evidence type="ECO:0000256" key="12">
    <source>
        <dbReference type="ARBA" id="ARBA00023136"/>
    </source>
</evidence>
<dbReference type="InterPro" id="IPR000152">
    <property type="entry name" value="EGF-type_Asp/Asn_hydroxyl_site"/>
</dbReference>
<evidence type="ECO:0000313" key="22">
    <source>
        <dbReference type="EMBL" id="KAK9069131.1"/>
    </source>
</evidence>
<dbReference type="InterPro" id="IPR045274">
    <property type="entry name" value="WAK-like"/>
</dbReference>
<dbReference type="Gene3D" id="3.30.200.20">
    <property type="entry name" value="Phosphorylase Kinase, domain 1"/>
    <property type="match status" value="1"/>
</dbReference>
<comment type="subcellular location">
    <subcellularLocation>
        <location evidence="1">Membrane</location>
        <topology evidence="1">Single-pass type I membrane protein</topology>
    </subcellularLocation>
</comment>
<dbReference type="FunFam" id="1.10.510.10:FF:000084">
    <property type="entry name" value="Wall-associated receptor kinase 2"/>
    <property type="match status" value="1"/>
</dbReference>
<dbReference type="InterPro" id="IPR001881">
    <property type="entry name" value="EGF-like_Ca-bd_dom"/>
</dbReference>
<evidence type="ECO:0000256" key="15">
    <source>
        <dbReference type="ARBA" id="ARBA00047558"/>
    </source>
</evidence>
<evidence type="ECO:0000256" key="1">
    <source>
        <dbReference type="ARBA" id="ARBA00004479"/>
    </source>
</evidence>
<keyword evidence="11 18" id="KW-1133">Transmembrane helix</keyword>
<dbReference type="AlphaFoldDB" id="A0AAP0D5R7"/>
<dbReference type="Gene3D" id="1.10.510.10">
    <property type="entry name" value="Transferase(Phosphotransferase) domain 1"/>
    <property type="match status" value="1"/>
</dbReference>
<keyword evidence="6 19" id="KW-0732">Signal</keyword>
<dbReference type="InterPro" id="IPR025287">
    <property type="entry name" value="WAK_GUB"/>
</dbReference>
<dbReference type="PROSITE" id="PS00108">
    <property type="entry name" value="PROTEIN_KINASE_ST"/>
    <property type="match status" value="1"/>
</dbReference>
<dbReference type="Pfam" id="PF13947">
    <property type="entry name" value="GUB_WAK_bind"/>
    <property type="match status" value="1"/>
</dbReference>
<dbReference type="Pfam" id="PF07645">
    <property type="entry name" value="EGF_CA"/>
    <property type="match status" value="1"/>
</dbReference>
<evidence type="ECO:0000313" key="23">
    <source>
        <dbReference type="Proteomes" id="UP001408789"/>
    </source>
</evidence>
<evidence type="ECO:0000256" key="18">
    <source>
        <dbReference type="SAM" id="Phobius"/>
    </source>
</evidence>
<protein>
    <submittedName>
        <fullName evidence="22">Uncharacterized protein</fullName>
    </submittedName>
</protein>
<dbReference type="PROSITE" id="PS01187">
    <property type="entry name" value="EGF_CA"/>
    <property type="match status" value="1"/>
</dbReference>
<evidence type="ECO:0000256" key="9">
    <source>
        <dbReference type="ARBA" id="ARBA00022777"/>
    </source>
</evidence>
<keyword evidence="4" id="KW-0808">Transferase</keyword>
<dbReference type="Pfam" id="PF07714">
    <property type="entry name" value="PK_Tyr_Ser-Thr"/>
    <property type="match status" value="1"/>
</dbReference>
<dbReference type="PANTHER" id="PTHR27005:SF388">
    <property type="entry name" value="MITOGEN-ACTIVATED PROTEIN (MAP) KINASE KINASE KINASE 10-RELATED"/>
    <property type="match status" value="1"/>
</dbReference>
<keyword evidence="2" id="KW-0723">Serine/threonine-protein kinase</keyword>
<dbReference type="GO" id="GO:0005886">
    <property type="term" value="C:plasma membrane"/>
    <property type="evidence" value="ECO:0007669"/>
    <property type="project" value="TreeGrafter"/>
</dbReference>
<sequence length="763" mass="84792">MKFLVLVLVVLLTLAFTATSDINNTETYNLISLNNLINSTSFLTKSGCESRCGELIVPYPFGIWSDDSAKNCSIGEGFDIYCNKSSKPPKAYITKGAYSHIKLISDSTVRTSNIVASNCSFPDGSWSSHTFSMSLPRAYTFSKVNKFTVVGCNSYAWLKSRTDNRNVSTGCIVFCSSPDEVGGLDECSGNGCCQSSIPQVINYYETLSNDLQNSDNDDISSFAPCTYAFVGEENVYKFKGLKDLNATDVYDTSVSDNIESNVPVVLDWAIGNLRCAKAKETADFACLSNSKCVDSTREAGGYRCGCNEGYQGNPYLSPGCQDIDECSDPTRFPCNGKCLNTIGNYTCTCKRGYFGDGKLKDGCHRKRFKVLPLYIGVSISIGTCFLIATSFVLYKWIEKTKERRQRKGFFKRNGGILLKQQQQADASSVDKTTLFTSRELEKATDNFNENRILGRGGQGTVYKGMLVDGRIVAVKKSKIVDESQLEQFINEVVILSQVNHRNVVKLLGCSLETEVPMLVSEFIPNGTLYDQLHNETQEYPLSLNMRFQIATEVAGALAYLHSATSIPIYHRDIKTTNILLDEKYRAKISDFGTSKFVAQDQTHLTTLVKGTFGYLDPEYFQSSQFTEKSDVYSFGVVLVELLTGERPLSLTRFGENRSLATHFKLAMEEGRVMSIFDARVINEGSRDELLIVANLAMRCLNFSGKYRPTMKEVAAELETIRTTHIPSTVQTDIMPMICGEELSMQTYGESSSTYLNFTDSFSQ</sequence>
<dbReference type="GO" id="GO:0004674">
    <property type="term" value="F:protein serine/threonine kinase activity"/>
    <property type="evidence" value="ECO:0007669"/>
    <property type="project" value="UniProtKB-KW"/>
</dbReference>
<gene>
    <name evidence="22" type="ORF">SSX86_013247</name>
</gene>
<evidence type="ECO:0000256" key="14">
    <source>
        <dbReference type="ARBA" id="ARBA00023180"/>
    </source>
</evidence>
<keyword evidence="7" id="KW-0677">Repeat</keyword>
<feature type="signal peptide" evidence="19">
    <location>
        <begin position="1"/>
        <end position="20"/>
    </location>
</feature>
<evidence type="ECO:0000256" key="7">
    <source>
        <dbReference type="ARBA" id="ARBA00022737"/>
    </source>
</evidence>
<evidence type="ECO:0000256" key="13">
    <source>
        <dbReference type="ARBA" id="ARBA00023157"/>
    </source>
</evidence>
<keyword evidence="3 17" id="KW-0245">EGF-like domain</keyword>
<dbReference type="InterPro" id="IPR009030">
    <property type="entry name" value="Growth_fac_rcpt_cys_sf"/>
</dbReference>
<dbReference type="FunFam" id="3.30.200.20:FF:000043">
    <property type="entry name" value="Wall-associated receptor kinase 2"/>
    <property type="match status" value="1"/>
</dbReference>
<dbReference type="EMBL" id="JBCNJP010000014">
    <property type="protein sequence ID" value="KAK9069131.1"/>
    <property type="molecule type" value="Genomic_DNA"/>
</dbReference>
<dbReference type="GO" id="GO:0007166">
    <property type="term" value="P:cell surface receptor signaling pathway"/>
    <property type="evidence" value="ECO:0007669"/>
    <property type="project" value="InterPro"/>
</dbReference>
<feature type="transmembrane region" description="Helical" evidence="18">
    <location>
        <begin position="373"/>
        <end position="397"/>
    </location>
</feature>
<dbReference type="SUPFAM" id="SSF56112">
    <property type="entry name" value="Protein kinase-like (PK-like)"/>
    <property type="match status" value="1"/>
</dbReference>
<evidence type="ECO:0000256" key="3">
    <source>
        <dbReference type="ARBA" id="ARBA00022536"/>
    </source>
</evidence>
<keyword evidence="8" id="KW-0547">Nucleotide-binding</keyword>
<dbReference type="PROSITE" id="PS00010">
    <property type="entry name" value="ASX_HYDROXYL"/>
    <property type="match status" value="1"/>
</dbReference>
<dbReference type="InterPro" id="IPR001245">
    <property type="entry name" value="Ser-Thr/Tyr_kinase_cat_dom"/>
</dbReference>
<comment type="catalytic activity">
    <reaction evidence="16">
        <text>L-threonyl-[protein] + ATP = O-phospho-L-threonyl-[protein] + ADP + H(+)</text>
        <dbReference type="Rhea" id="RHEA:46608"/>
        <dbReference type="Rhea" id="RHEA-COMP:11060"/>
        <dbReference type="Rhea" id="RHEA-COMP:11605"/>
        <dbReference type="ChEBI" id="CHEBI:15378"/>
        <dbReference type="ChEBI" id="CHEBI:30013"/>
        <dbReference type="ChEBI" id="CHEBI:30616"/>
        <dbReference type="ChEBI" id="CHEBI:61977"/>
        <dbReference type="ChEBI" id="CHEBI:456216"/>
    </reaction>
</comment>
<dbReference type="GO" id="GO:0005524">
    <property type="term" value="F:ATP binding"/>
    <property type="evidence" value="ECO:0007669"/>
    <property type="project" value="UniProtKB-KW"/>
</dbReference>
<evidence type="ECO:0000256" key="11">
    <source>
        <dbReference type="ARBA" id="ARBA00022989"/>
    </source>
</evidence>
<name>A0AAP0D5R7_9ASTR</name>
<organism evidence="22 23">
    <name type="scientific">Deinandra increscens subsp. villosa</name>
    <dbReference type="NCBI Taxonomy" id="3103831"/>
    <lineage>
        <taxon>Eukaryota</taxon>
        <taxon>Viridiplantae</taxon>
        <taxon>Streptophyta</taxon>
        <taxon>Embryophyta</taxon>
        <taxon>Tracheophyta</taxon>
        <taxon>Spermatophyta</taxon>
        <taxon>Magnoliopsida</taxon>
        <taxon>eudicotyledons</taxon>
        <taxon>Gunneridae</taxon>
        <taxon>Pentapetalae</taxon>
        <taxon>asterids</taxon>
        <taxon>campanulids</taxon>
        <taxon>Asterales</taxon>
        <taxon>Asteraceae</taxon>
        <taxon>Asteroideae</taxon>
        <taxon>Heliantheae alliance</taxon>
        <taxon>Madieae</taxon>
        <taxon>Madiinae</taxon>
        <taxon>Deinandra</taxon>
    </lineage>
</organism>
<evidence type="ECO:0000256" key="16">
    <source>
        <dbReference type="ARBA" id="ARBA00047951"/>
    </source>
</evidence>
<evidence type="ECO:0000256" key="19">
    <source>
        <dbReference type="SAM" id="SignalP"/>
    </source>
</evidence>
<evidence type="ECO:0000259" key="21">
    <source>
        <dbReference type="PROSITE" id="PS50026"/>
    </source>
</evidence>
<reference evidence="22 23" key="1">
    <citation type="submission" date="2024-04" db="EMBL/GenBank/DDBJ databases">
        <title>The reference genome of an endangered Asteraceae, Deinandra increscens subsp. villosa, native to the Central Coast of California.</title>
        <authorList>
            <person name="Guilliams M."/>
            <person name="Hasenstab-Lehman K."/>
            <person name="Meyer R."/>
            <person name="Mcevoy S."/>
        </authorList>
    </citation>
    <scope>NUCLEOTIDE SEQUENCE [LARGE SCALE GENOMIC DNA]</scope>
    <source>
        <tissue evidence="22">Leaf</tissue>
    </source>
</reference>
<evidence type="ECO:0000256" key="4">
    <source>
        <dbReference type="ARBA" id="ARBA00022679"/>
    </source>
</evidence>
<feature type="chain" id="PRO_5043021154" evidence="19">
    <location>
        <begin position="21"/>
        <end position="763"/>
    </location>
</feature>
<feature type="domain" description="Protein kinase" evidence="20">
    <location>
        <begin position="447"/>
        <end position="720"/>
    </location>
</feature>
<dbReference type="PANTHER" id="PTHR27005">
    <property type="entry name" value="WALL-ASSOCIATED RECEPTOR KINASE-LIKE 21"/>
    <property type="match status" value="1"/>
</dbReference>
<dbReference type="InterPro" id="IPR000719">
    <property type="entry name" value="Prot_kinase_dom"/>
</dbReference>
<keyword evidence="12 18" id="KW-0472">Membrane</keyword>
<dbReference type="InterPro" id="IPR008271">
    <property type="entry name" value="Ser/Thr_kinase_AS"/>
</dbReference>
<dbReference type="GO" id="GO:0005509">
    <property type="term" value="F:calcium ion binding"/>
    <property type="evidence" value="ECO:0007669"/>
    <property type="project" value="InterPro"/>
</dbReference>
<dbReference type="InterPro" id="IPR018097">
    <property type="entry name" value="EGF_Ca-bd_CS"/>
</dbReference>
<dbReference type="PROSITE" id="PS50011">
    <property type="entry name" value="PROTEIN_KINASE_DOM"/>
    <property type="match status" value="1"/>
</dbReference>
<evidence type="ECO:0000256" key="5">
    <source>
        <dbReference type="ARBA" id="ARBA00022692"/>
    </source>
</evidence>
<comment type="catalytic activity">
    <reaction evidence="15">
        <text>L-seryl-[protein] + ATP = O-phospho-L-seryl-[protein] + ADP + H(+)</text>
        <dbReference type="Rhea" id="RHEA:17989"/>
        <dbReference type="Rhea" id="RHEA-COMP:9863"/>
        <dbReference type="Rhea" id="RHEA-COMP:11604"/>
        <dbReference type="ChEBI" id="CHEBI:15378"/>
        <dbReference type="ChEBI" id="CHEBI:29999"/>
        <dbReference type="ChEBI" id="CHEBI:30616"/>
        <dbReference type="ChEBI" id="CHEBI:83421"/>
        <dbReference type="ChEBI" id="CHEBI:456216"/>
    </reaction>
</comment>
<dbReference type="SMART" id="SM00179">
    <property type="entry name" value="EGF_CA"/>
    <property type="match status" value="2"/>
</dbReference>